<evidence type="ECO:0008006" key="3">
    <source>
        <dbReference type="Google" id="ProtNLM"/>
    </source>
</evidence>
<dbReference type="EMBL" id="JAATJL010000001">
    <property type="protein sequence ID" value="NJC22793.1"/>
    <property type="molecule type" value="Genomic_DNA"/>
</dbReference>
<dbReference type="InterPro" id="IPR018561">
    <property type="entry name" value="AosR"/>
</dbReference>
<sequence length="186" mass="20845">MAKAFKATRRGIAGEFEAGELRLLRRLFDDVVQLLEPEVRENEDPLAAMVGLDSEAVKPEDSAVGRLLPDAVRNDDAEALEFRRLTERSLREDKVGALRGAALLLENPQVLLNPEQAQMLARAFNDVRLVLADRLRIETDEDAARLHEIADLKDAEDLESYLALVYNFVTWLQEGLMQALLGAAHR</sequence>
<protein>
    <recommendedName>
        <fullName evidence="3">DUF2017 domain-containing protein</fullName>
    </recommendedName>
</protein>
<organism evidence="1 2">
    <name type="scientific">Arthrobacter pigmenti</name>
    <dbReference type="NCBI Taxonomy" id="271432"/>
    <lineage>
        <taxon>Bacteria</taxon>
        <taxon>Bacillati</taxon>
        <taxon>Actinomycetota</taxon>
        <taxon>Actinomycetes</taxon>
        <taxon>Micrococcales</taxon>
        <taxon>Micrococcaceae</taxon>
        <taxon>Arthrobacter</taxon>
    </lineage>
</organism>
<dbReference type="RefSeq" id="WP_167993594.1">
    <property type="nucleotide sequence ID" value="NZ_JAATJL010000001.1"/>
</dbReference>
<evidence type="ECO:0000313" key="2">
    <source>
        <dbReference type="Proteomes" id="UP000547458"/>
    </source>
</evidence>
<dbReference type="Proteomes" id="UP000547458">
    <property type="component" value="Unassembled WGS sequence"/>
</dbReference>
<proteinExistence type="predicted"/>
<dbReference type="AlphaFoldDB" id="A0A846RI18"/>
<name>A0A846RI18_9MICC</name>
<dbReference type="Pfam" id="PF09438">
    <property type="entry name" value="DUF2017"/>
    <property type="match status" value="1"/>
</dbReference>
<reference evidence="1 2" key="1">
    <citation type="submission" date="2020-03" db="EMBL/GenBank/DDBJ databases">
        <title>Sequencing the genomes of 1000 actinobacteria strains.</title>
        <authorList>
            <person name="Klenk H.-P."/>
        </authorList>
    </citation>
    <scope>NUCLEOTIDE SEQUENCE [LARGE SCALE GENOMIC DNA]</scope>
    <source>
        <strain evidence="1 2">DSM 16403</strain>
    </source>
</reference>
<evidence type="ECO:0000313" key="1">
    <source>
        <dbReference type="EMBL" id="NJC22793.1"/>
    </source>
</evidence>
<accession>A0A846RI18</accession>
<gene>
    <name evidence="1" type="ORF">BJ994_001869</name>
</gene>
<keyword evidence="2" id="KW-1185">Reference proteome</keyword>
<comment type="caution">
    <text evidence="1">The sequence shown here is derived from an EMBL/GenBank/DDBJ whole genome shotgun (WGS) entry which is preliminary data.</text>
</comment>